<feature type="compositionally biased region" description="Basic residues" evidence="1">
    <location>
        <begin position="131"/>
        <end position="150"/>
    </location>
</feature>
<reference evidence="2" key="2">
    <citation type="submission" date="2023-06" db="EMBL/GenBank/DDBJ databases">
        <authorList>
            <consortium name="Lawrence Berkeley National Laboratory"/>
            <person name="Haridas S."/>
            <person name="Hensen N."/>
            <person name="Bonometti L."/>
            <person name="Westerberg I."/>
            <person name="Brannstrom I.O."/>
            <person name="Guillou S."/>
            <person name="Cros-Aarteil S."/>
            <person name="Calhoun S."/>
            <person name="Kuo A."/>
            <person name="Mondo S."/>
            <person name="Pangilinan J."/>
            <person name="Riley R."/>
            <person name="LaButti K."/>
            <person name="Andreopoulos B."/>
            <person name="Lipzen A."/>
            <person name="Chen C."/>
            <person name="Yanf M."/>
            <person name="Daum C."/>
            <person name="Ng V."/>
            <person name="Clum A."/>
            <person name="Steindorff A."/>
            <person name="Ohm R."/>
            <person name="Martin F."/>
            <person name="Silar P."/>
            <person name="Natvig D."/>
            <person name="Lalanne C."/>
            <person name="Gautier V."/>
            <person name="Ament-velasquez S.L."/>
            <person name="Kruys A."/>
            <person name="Hutchinson M.I."/>
            <person name="Powell A.J."/>
            <person name="Barry K."/>
            <person name="Miller A.N."/>
            <person name="Grigoriev I.V."/>
            <person name="Debuchy R."/>
            <person name="Gladieux P."/>
            <person name="Thoren M.H."/>
            <person name="Johannesson H."/>
        </authorList>
    </citation>
    <scope>NUCLEOTIDE SEQUENCE</scope>
    <source>
        <strain evidence="2">CBS 232.78</strain>
    </source>
</reference>
<keyword evidence="3" id="KW-1185">Reference proteome</keyword>
<reference evidence="2" key="1">
    <citation type="journal article" date="2023" name="Mol. Phylogenet. Evol.">
        <title>Genome-scale phylogeny and comparative genomics of the fungal order Sordariales.</title>
        <authorList>
            <person name="Hensen N."/>
            <person name="Bonometti L."/>
            <person name="Westerberg I."/>
            <person name="Brannstrom I.O."/>
            <person name="Guillou S."/>
            <person name="Cros-Aarteil S."/>
            <person name="Calhoun S."/>
            <person name="Haridas S."/>
            <person name="Kuo A."/>
            <person name="Mondo S."/>
            <person name="Pangilinan J."/>
            <person name="Riley R."/>
            <person name="LaButti K."/>
            <person name="Andreopoulos B."/>
            <person name="Lipzen A."/>
            <person name="Chen C."/>
            <person name="Yan M."/>
            <person name="Daum C."/>
            <person name="Ng V."/>
            <person name="Clum A."/>
            <person name="Steindorff A."/>
            <person name="Ohm R.A."/>
            <person name="Martin F."/>
            <person name="Silar P."/>
            <person name="Natvig D.O."/>
            <person name="Lalanne C."/>
            <person name="Gautier V."/>
            <person name="Ament-Velasquez S.L."/>
            <person name="Kruys A."/>
            <person name="Hutchinson M.I."/>
            <person name="Powell A.J."/>
            <person name="Barry K."/>
            <person name="Miller A.N."/>
            <person name="Grigoriev I.V."/>
            <person name="Debuchy R."/>
            <person name="Gladieux P."/>
            <person name="Hiltunen Thoren M."/>
            <person name="Johannesson H."/>
        </authorList>
    </citation>
    <scope>NUCLEOTIDE SEQUENCE</scope>
    <source>
        <strain evidence="2">CBS 232.78</strain>
    </source>
</reference>
<evidence type="ECO:0000256" key="1">
    <source>
        <dbReference type="SAM" id="MobiDB-lite"/>
    </source>
</evidence>
<dbReference type="Proteomes" id="UP001285441">
    <property type="component" value="Unassembled WGS sequence"/>
</dbReference>
<feature type="region of interest" description="Disordered" evidence="1">
    <location>
        <begin position="96"/>
        <end position="150"/>
    </location>
</feature>
<proteinExistence type="predicted"/>
<name>A0AAE0N7I4_9PEZI</name>
<sequence>MGWLWWTDGREASWEAGRSWQSKQQQQARRERRFGAVAHQEKKYFPALSASPLSPALLLLLARAVPPQQGQKVPTATSNPHCHPKPGMVLTRKDQVVPVTASSERERKKGRSIRTASRQIARGPVGEKQQTRRRNKRRREIHTTSTRRRF</sequence>
<dbReference type="AlphaFoldDB" id="A0AAE0N7I4"/>
<accession>A0AAE0N7I4</accession>
<evidence type="ECO:0000313" key="2">
    <source>
        <dbReference type="EMBL" id="KAK3372329.1"/>
    </source>
</evidence>
<evidence type="ECO:0000313" key="3">
    <source>
        <dbReference type="Proteomes" id="UP001285441"/>
    </source>
</evidence>
<dbReference type="EMBL" id="JAULSW010000008">
    <property type="protein sequence ID" value="KAK3372329.1"/>
    <property type="molecule type" value="Genomic_DNA"/>
</dbReference>
<protein>
    <submittedName>
        <fullName evidence="2">Uncharacterized protein</fullName>
    </submittedName>
</protein>
<comment type="caution">
    <text evidence="2">The sequence shown here is derived from an EMBL/GenBank/DDBJ whole genome shotgun (WGS) entry which is preliminary data.</text>
</comment>
<gene>
    <name evidence="2" type="ORF">B0H63DRAFT_292240</name>
</gene>
<organism evidence="2 3">
    <name type="scientific">Podospora didyma</name>
    <dbReference type="NCBI Taxonomy" id="330526"/>
    <lineage>
        <taxon>Eukaryota</taxon>
        <taxon>Fungi</taxon>
        <taxon>Dikarya</taxon>
        <taxon>Ascomycota</taxon>
        <taxon>Pezizomycotina</taxon>
        <taxon>Sordariomycetes</taxon>
        <taxon>Sordariomycetidae</taxon>
        <taxon>Sordariales</taxon>
        <taxon>Podosporaceae</taxon>
        <taxon>Podospora</taxon>
    </lineage>
</organism>